<dbReference type="STRING" id="95161.SAMN05660874_04781"/>
<organism evidence="2 3">
    <name type="scientific">Saccharopolyspora flava</name>
    <dbReference type="NCBI Taxonomy" id="95161"/>
    <lineage>
        <taxon>Bacteria</taxon>
        <taxon>Bacillati</taxon>
        <taxon>Actinomycetota</taxon>
        <taxon>Actinomycetes</taxon>
        <taxon>Pseudonocardiales</taxon>
        <taxon>Pseudonocardiaceae</taxon>
        <taxon>Saccharopolyspora</taxon>
    </lineage>
</organism>
<proteinExistence type="predicted"/>
<gene>
    <name evidence="2" type="ORF">SAMN05660874_04781</name>
</gene>
<reference evidence="3" key="1">
    <citation type="submission" date="2016-10" db="EMBL/GenBank/DDBJ databases">
        <authorList>
            <person name="Varghese N."/>
            <person name="Submissions S."/>
        </authorList>
    </citation>
    <scope>NUCLEOTIDE SEQUENCE [LARGE SCALE GENOMIC DNA]</scope>
    <source>
        <strain evidence="3">DSM 44771</strain>
    </source>
</reference>
<evidence type="ECO:0000313" key="3">
    <source>
        <dbReference type="Proteomes" id="UP000198852"/>
    </source>
</evidence>
<dbReference type="OrthoDB" id="5294870at2"/>
<dbReference type="GO" id="GO:0016491">
    <property type="term" value="F:oxidoreductase activity"/>
    <property type="evidence" value="ECO:0007669"/>
    <property type="project" value="InterPro"/>
</dbReference>
<evidence type="ECO:0000313" key="2">
    <source>
        <dbReference type="EMBL" id="SFS99182.1"/>
    </source>
</evidence>
<keyword evidence="3" id="KW-1185">Reference proteome</keyword>
<protein>
    <recommendedName>
        <fullName evidence="1">EthD domain-containing protein</fullName>
    </recommendedName>
</protein>
<dbReference type="InterPro" id="IPR009799">
    <property type="entry name" value="EthD_dom"/>
</dbReference>
<feature type="domain" description="EthD" evidence="1">
    <location>
        <begin position="13"/>
        <end position="89"/>
    </location>
</feature>
<dbReference type="EMBL" id="FOZX01000010">
    <property type="protein sequence ID" value="SFS99182.1"/>
    <property type="molecule type" value="Genomic_DNA"/>
</dbReference>
<dbReference type="AlphaFoldDB" id="A0A1I6UCM4"/>
<evidence type="ECO:0000259" key="1">
    <source>
        <dbReference type="Pfam" id="PF07110"/>
    </source>
</evidence>
<dbReference type="Proteomes" id="UP000198852">
    <property type="component" value="Unassembled WGS sequence"/>
</dbReference>
<dbReference type="RefSeq" id="WP_093422141.1">
    <property type="nucleotide sequence ID" value="NZ_FOZX01000010.1"/>
</dbReference>
<dbReference type="NCBIfam" id="TIGR02118">
    <property type="entry name" value="EthD family reductase"/>
    <property type="match status" value="1"/>
</dbReference>
<accession>A0A1I6UCM4</accession>
<dbReference type="SUPFAM" id="SSF54909">
    <property type="entry name" value="Dimeric alpha+beta barrel"/>
    <property type="match status" value="1"/>
</dbReference>
<name>A0A1I6UCM4_9PSEU</name>
<sequence length="103" mass="11484">MYRMTVIYDHPDDPEAFLRHYREVHAVLTSKMPKLRSYQWGVCEMPDGSTPPHFVVATLDWASKDDALAAMQSPEGQAGAADLGGFTEPDKVRLVFSELTDAV</sequence>
<dbReference type="Pfam" id="PF07110">
    <property type="entry name" value="EthD"/>
    <property type="match status" value="1"/>
</dbReference>
<dbReference type="Gene3D" id="3.30.70.100">
    <property type="match status" value="1"/>
</dbReference>
<dbReference type="InterPro" id="IPR011008">
    <property type="entry name" value="Dimeric_a/b-barrel"/>
</dbReference>